<dbReference type="Pfam" id="PF11736">
    <property type="entry name" value="DUF3299"/>
    <property type="match status" value="1"/>
</dbReference>
<evidence type="ECO:0000313" key="1">
    <source>
        <dbReference type="EMBL" id="WND01813.1"/>
    </source>
</evidence>
<dbReference type="RefSeq" id="WP_310797643.1">
    <property type="nucleotide sequence ID" value="NZ_CP123872.1"/>
</dbReference>
<dbReference type="InterPro" id="IPR021727">
    <property type="entry name" value="DUF3299"/>
</dbReference>
<organism evidence="1 2">
    <name type="scientific">Temperatibacter marinus</name>
    <dbReference type="NCBI Taxonomy" id="1456591"/>
    <lineage>
        <taxon>Bacteria</taxon>
        <taxon>Pseudomonadati</taxon>
        <taxon>Pseudomonadota</taxon>
        <taxon>Alphaproteobacteria</taxon>
        <taxon>Kordiimonadales</taxon>
        <taxon>Temperatibacteraceae</taxon>
        <taxon>Temperatibacter</taxon>
    </lineage>
</organism>
<accession>A0AA52EDS6</accession>
<proteinExistence type="predicted"/>
<dbReference type="Gene3D" id="2.40.50.870">
    <property type="entry name" value="Protein of unknown function (DUF3299)"/>
    <property type="match status" value="1"/>
</dbReference>
<evidence type="ECO:0000313" key="2">
    <source>
        <dbReference type="Proteomes" id="UP001268683"/>
    </source>
</evidence>
<keyword evidence="2" id="KW-1185">Reference proteome</keyword>
<protein>
    <submittedName>
        <fullName evidence="1">DUF3299 domain-containing protein</fullName>
    </submittedName>
</protein>
<reference evidence="1" key="1">
    <citation type="submission" date="2023-04" db="EMBL/GenBank/DDBJ databases">
        <title>Complete genome sequence of Temperatibacter marinus.</title>
        <authorList>
            <person name="Rong J.-C."/>
            <person name="Yi M.-L."/>
            <person name="Zhao Q."/>
        </authorList>
    </citation>
    <scope>NUCLEOTIDE SEQUENCE</scope>
    <source>
        <strain evidence="1">NBRC 110045</strain>
    </source>
</reference>
<dbReference type="Proteomes" id="UP001268683">
    <property type="component" value="Chromosome"/>
</dbReference>
<dbReference type="EMBL" id="CP123872">
    <property type="protein sequence ID" value="WND01813.1"/>
    <property type="molecule type" value="Genomic_DNA"/>
</dbReference>
<sequence>MFQTGRNIKLLGLIAILIMTYPVFTVANAQDFLSTDEEGIETVWKPAEAIEGSIPWHVFLGVPYEEQLMNDIPIAVPKFTPSIMALVGQRIKVNGYMVPLEPSDKQGHFLLMAYTHSCPFHMTGGPNGYIEVYADFPVTVTFAPILIEGVLTLEKDFTRGVFFKLTASQQVAKKKK</sequence>
<dbReference type="AlphaFoldDB" id="A0AA52EDS6"/>
<name>A0AA52EDS6_9PROT</name>
<dbReference type="KEGG" id="tmk:QGN29_09640"/>
<gene>
    <name evidence="1" type="ORF">QGN29_09640</name>
</gene>